<feature type="compositionally biased region" description="Polar residues" evidence="1">
    <location>
        <begin position="31"/>
        <end position="41"/>
    </location>
</feature>
<feature type="region of interest" description="Disordered" evidence="1">
    <location>
        <begin position="1"/>
        <end position="41"/>
    </location>
</feature>
<reference evidence="2 3" key="1">
    <citation type="submission" date="2024-09" db="EMBL/GenBank/DDBJ databases">
        <authorList>
            <person name="Sun Q."/>
            <person name="Mori K."/>
        </authorList>
    </citation>
    <scope>NUCLEOTIDE SEQUENCE [LARGE SCALE GENOMIC DNA]</scope>
    <source>
        <strain evidence="2 3">CCM 4839</strain>
    </source>
</reference>
<dbReference type="Proteomes" id="UP001589818">
    <property type="component" value="Unassembled WGS sequence"/>
</dbReference>
<protein>
    <submittedName>
        <fullName evidence="2">Uncharacterized protein</fullName>
    </submittedName>
</protein>
<gene>
    <name evidence="2" type="ORF">ACFFJ8_15480</name>
</gene>
<evidence type="ECO:0000256" key="1">
    <source>
        <dbReference type="SAM" id="MobiDB-lite"/>
    </source>
</evidence>
<dbReference type="EMBL" id="JBHLVF010000023">
    <property type="protein sequence ID" value="MFC0392771.1"/>
    <property type="molecule type" value="Genomic_DNA"/>
</dbReference>
<organism evidence="2 3">
    <name type="scientific">Paenibacillus mendelii</name>
    <dbReference type="NCBI Taxonomy" id="206163"/>
    <lineage>
        <taxon>Bacteria</taxon>
        <taxon>Bacillati</taxon>
        <taxon>Bacillota</taxon>
        <taxon>Bacilli</taxon>
        <taxon>Bacillales</taxon>
        <taxon>Paenibacillaceae</taxon>
        <taxon>Paenibacillus</taxon>
    </lineage>
</organism>
<evidence type="ECO:0000313" key="3">
    <source>
        <dbReference type="Proteomes" id="UP001589818"/>
    </source>
</evidence>
<proteinExistence type="predicted"/>
<dbReference type="RefSeq" id="WP_256555331.1">
    <property type="nucleotide sequence ID" value="NZ_JANHOF010000005.1"/>
</dbReference>
<name>A0ABV6JAF2_9BACL</name>
<keyword evidence="3" id="KW-1185">Reference proteome</keyword>
<sequence length="41" mass="4670">MEQIKDNKSQKYAKNQNYADEVIEKNAKKPAQNNASTSVDK</sequence>
<evidence type="ECO:0000313" key="2">
    <source>
        <dbReference type="EMBL" id="MFC0392771.1"/>
    </source>
</evidence>
<accession>A0ABV6JAF2</accession>
<comment type="caution">
    <text evidence="2">The sequence shown here is derived from an EMBL/GenBank/DDBJ whole genome shotgun (WGS) entry which is preliminary data.</text>
</comment>